<dbReference type="AlphaFoldDB" id="A0A0F9GXL4"/>
<evidence type="ECO:0000313" key="1">
    <source>
        <dbReference type="EMBL" id="KKM03529.1"/>
    </source>
</evidence>
<dbReference type="EMBL" id="LAZR01016661">
    <property type="protein sequence ID" value="KKM03529.1"/>
    <property type="molecule type" value="Genomic_DNA"/>
</dbReference>
<sequence>MIKLDTVRCKRCSRVLRSEESIKRQYGKKCYQIISLQEENKEIIPGSLEELLERVRKLELDNIFMKYQLKHKTITIGQNVEVIERIKQDHHRPERSIMKVQFNVIVKEMKVIFHEGFNYKEFLKPIRERPEDPPHIVVDPIVLLN</sequence>
<accession>A0A0F9GXL4</accession>
<name>A0A0F9GXL4_9ZZZZ</name>
<gene>
    <name evidence="1" type="ORF">LCGC14_1773500</name>
</gene>
<organism evidence="1">
    <name type="scientific">marine sediment metagenome</name>
    <dbReference type="NCBI Taxonomy" id="412755"/>
    <lineage>
        <taxon>unclassified sequences</taxon>
        <taxon>metagenomes</taxon>
        <taxon>ecological metagenomes</taxon>
    </lineage>
</organism>
<protein>
    <submittedName>
        <fullName evidence="1">Uncharacterized protein</fullName>
    </submittedName>
</protein>
<comment type="caution">
    <text evidence="1">The sequence shown here is derived from an EMBL/GenBank/DDBJ whole genome shotgun (WGS) entry which is preliminary data.</text>
</comment>
<reference evidence="1" key="1">
    <citation type="journal article" date="2015" name="Nature">
        <title>Complex archaea that bridge the gap between prokaryotes and eukaryotes.</title>
        <authorList>
            <person name="Spang A."/>
            <person name="Saw J.H."/>
            <person name="Jorgensen S.L."/>
            <person name="Zaremba-Niedzwiedzka K."/>
            <person name="Martijn J."/>
            <person name="Lind A.E."/>
            <person name="van Eijk R."/>
            <person name="Schleper C."/>
            <person name="Guy L."/>
            <person name="Ettema T.J."/>
        </authorList>
    </citation>
    <scope>NUCLEOTIDE SEQUENCE</scope>
</reference>
<proteinExistence type="predicted"/>